<proteinExistence type="predicted"/>
<comment type="caution">
    <text evidence="1">The sequence shown here is derived from an EMBL/GenBank/DDBJ whole genome shotgun (WGS) entry which is preliminary data.</text>
</comment>
<protein>
    <submittedName>
        <fullName evidence="1">Uncharacterized protein</fullName>
    </submittedName>
</protein>
<gene>
    <name evidence="1" type="ORF">AFUS01_LOCUS16801</name>
</gene>
<dbReference type="AlphaFoldDB" id="A0A8J2K1B4"/>
<name>A0A8J2K1B4_9HEXA</name>
<sequence length="86" mass="10175">MIYYNSPKYLFQIQDRRTKDIFSGGPGFDKRKDSHWISSLVLQICSTSKLLDQVHLTLLYRRIRLILLWPWDQDSILRDMSAGDSI</sequence>
<organism evidence="1 2">
    <name type="scientific">Allacma fusca</name>
    <dbReference type="NCBI Taxonomy" id="39272"/>
    <lineage>
        <taxon>Eukaryota</taxon>
        <taxon>Metazoa</taxon>
        <taxon>Ecdysozoa</taxon>
        <taxon>Arthropoda</taxon>
        <taxon>Hexapoda</taxon>
        <taxon>Collembola</taxon>
        <taxon>Symphypleona</taxon>
        <taxon>Sminthuridae</taxon>
        <taxon>Allacma</taxon>
    </lineage>
</organism>
<dbReference type="EMBL" id="CAJVCH010156529">
    <property type="protein sequence ID" value="CAG7727989.1"/>
    <property type="molecule type" value="Genomic_DNA"/>
</dbReference>
<dbReference type="Proteomes" id="UP000708208">
    <property type="component" value="Unassembled WGS sequence"/>
</dbReference>
<evidence type="ECO:0000313" key="1">
    <source>
        <dbReference type="EMBL" id="CAG7727989.1"/>
    </source>
</evidence>
<accession>A0A8J2K1B4</accession>
<keyword evidence="2" id="KW-1185">Reference proteome</keyword>
<evidence type="ECO:0000313" key="2">
    <source>
        <dbReference type="Proteomes" id="UP000708208"/>
    </source>
</evidence>
<reference evidence="1" key="1">
    <citation type="submission" date="2021-06" db="EMBL/GenBank/DDBJ databases">
        <authorList>
            <person name="Hodson N. C."/>
            <person name="Mongue J. A."/>
            <person name="Jaron S. K."/>
        </authorList>
    </citation>
    <scope>NUCLEOTIDE SEQUENCE</scope>
</reference>